<protein>
    <submittedName>
        <fullName evidence="13">Mg2+ transporter protein, CorA family protein</fullName>
    </submittedName>
</protein>
<evidence type="ECO:0000256" key="2">
    <source>
        <dbReference type="ARBA" id="ARBA00009765"/>
    </source>
</evidence>
<dbReference type="HOGENOM" id="CLU_007127_2_0_6"/>
<dbReference type="GO" id="GO:0005886">
    <property type="term" value="C:plasma membrane"/>
    <property type="evidence" value="ECO:0007669"/>
    <property type="project" value="UniProtKB-SubCell"/>
</dbReference>
<dbReference type="EMBL" id="CP000681">
    <property type="protein sequence ID" value="ABP74411.1"/>
    <property type="molecule type" value="Genomic_DNA"/>
</dbReference>
<evidence type="ECO:0000256" key="10">
    <source>
        <dbReference type="ARBA" id="ARBA00023136"/>
    </source>
</evidence>
<evidence type="ECO:0000256" key="5">
    <source>
        <dbReference type="ARBA" id="ARBA00022519"/>
    </source>
</evidence>
<dbReference type="KEGG" id="spc:Sputcn32_0681"/>
<dbReference type="InterPro" id="IPR045861">
    <property type="entry name" value="CorA_cytoplasmic_dom"/>
</dbReference>
<dbReference type="Gene3D" id="3.30.460.20">
    <property type="entry name" value="CorA soluble domain-like"/>
    <property type="match status" value="1"/>
</dbReference>
<dbReference type="GO" id="GO:0015095">
    <property type="term" value="F:magnesium ion transmembrane transporter activity"/>
    <property type="evidence" value="ECO:0007669"/>
    <property type="project" value="TreeGrafter"/>
</dbReference>
<feature type="coiled-coil region" evidence="11">
    <location>
        <begin position="230"/>
        <end position="264"/>
    </location>
</feature>
<name>A4Y378_SHEPC</name>
<keyword evidence="11" id="KW-0175">Coiled coil</keyword>
<keyword evidence="8 12" id="KW-1133">Transmembrane helix</keyword>
<dbReference type="PANTHER" id="PTHR46494">
    <property type="entry name" value="CORA FAMILY METAL ION TRANSPORTER (EUROFUNG)"/>
    <property type="match status" value="1"/>
</dbReference>
<dbReference type="PANTHER" id="PTHR46494:SF3">
    <property type="entry name" value="ZINC TRANSPORT PROTEIN ZNTB"/>
    <property type="match status" value="1"/>
</dbReference>
<keyword evidence="10 12" id="KW-0472">Membrane</keyword>
<organism evidence="13">
    <name type="scientific">Shewanella putrefaciens (strain CN-32 / ATCC BAA-453)</name>
    <dbReference type="NCBI Taxonomy" id="319224"/>
    <lineage>
        <taxon>Bacteria</taxon>
        <taxon>Pseudomonadati</taxon>
        <taxon>Pseudomonadota</taxon>
        <taxon>Gammaproteobacteria</taxon>
        <taxon>Alteromonadales</taxon>
        <taxon>Shewanellaceae</taxon>
        <taxon>Shewanella</taxon>
    </lineage>
</organism>
<feature type="coiled-coil region" evidence="11">
    <location>
        <begin position="153"/>
        <end position="184"/>
    </location>
</feature>
<evidence type="ECO:0000313" key="13">
    <source>
        <dbReference type="EMBL" id="ABP74411.1"/>
    </source>
</evidence>
<dbReference type="GO" id="GO:0050897">
    <property type="term" value="F:cobalt ion binding"/>
    <property type="evidence" value="ECO:0007669"/>
    <property type="project" value="TreeGrafter"/>
</dbReference>
<evidence type="ECO:0000256" key="8">
    <source>
        <dbReference type="ARBA" id="ARBA00022989"/>
    </source>
</evidence>
<comment type="similarity">
    <text evidence="2">Belongs to the CorA metal ion transporter (MIT) (TC 1.A.35) family.</text>
</comment>
<keyword evidence="9" id="KW-0406">Ion transport</keyword>
<dbReference type="AlphaFoldDB" id="A4Y378"/>
<keyword evidence="6 12" id="KW-0812">Transmembrane</keyword>
<dbReference type="Pfam" id="PF01544">
    <property type="entry name" value="CorA"/>
    <property type="match status" value="1"/>
</dbReference>
<evidence type="ECO:0000256" key="3">
    <source>
        <dbReference type="ARBA" id="ARBA00022448"/>
    </source>
</evidence>
<evidence type="ECO:0000256" key="11">
    <source>
        <dbReference type="SAM" id="Coils"/>
    </source>
</evidence>
<accession>A4Y378</accession>
<feature type="transmembrane region" description="Helical" evidence="12">
    <location>
        <begin position="304"/>
        <end position="325"/>
    </location>
</feature>
<keyword evidence="4" id="KW-1003">Cell membrane</keyword>
<gene>
    <name evidence="13" type="ordered locus">Sputcn32_0681</name>
</gene>
<evidence type="ECO:0000256" key="7">
    <source>
        <dbReference type="ARBA" id="ARBA00022833"/>
    </source>
</evidence>
<evidence type="ECO:0000256" key="9">
    <source>
        <dbReference type="ARBA" id="ARBA00023065"/>
    </source>
</evidence>
<dbReference type="SUPFAM" id="SSF143865">
    <property type="entry name" value="CorA soluble domain-like"/>
    <property type="match status" value="1"/>
</dbReference>
<proteinExistence type="inferred from homology"/>
<dbReference type="GO" id="GO:0000287">
    <property type="term" value="F:magnesium ion binding"/>
    <property type="evidence" value="ECO:0007669"/>
    <property type="project" value="TreeGrafter"/>
</dbReference>
<keyword evidence="7" id="KW-0862">Zinc</keyword>
<reference evidence="13" key="1">
    <citation type="submission" date="2007-04" db="EMBL/GenBank/DDBJ databases">
        <title>Complete sequence of Shewanella putrefaciens CN-32.</title>
        <authorList>
            <consortium name="US DOE Joint Genome Institute"/>
            <person name="Copeland A."/>
            <person name="Lucas S."/>
            <person name="Lapidus A."/>
            <person name="Barry K."/>
            <person name="Detter J.C."/>
            <person name="Glavina del Rio T."/>
            <person name="Hammon N."/>
            <person name="Israni S."/>
            <person name="Dalin E."/>
            <person name="Tice H."/>
            <person name="Pitluck S."/>
            <person name="Chain P."/>
            <person name="Malfatti S."/>
            <person name="Shin M."/>
            <person name="Vergez L."/>
            <person name="Schmutz J."/>
            <person name="Larimer F."/>
            <person name="Land M."/>
            <person name="Hauser L."/>
            <person name="Kyrpides N."/>
            <person name="Mikhailova N."/>
            <person name="Romine M.F."/>
            <person name="Fredrickson J."/>
            <person name="Tiedje J."/>
            <person name="Richardson P."/>
        </authorList>
    </citation>
    <scope>NUCLEOTIDE SEQUENCE [LARGE SCALE GENOMIC DNA]</scope>
    <source>
        <strain evidence="13">CN-32</strain>
    </source>
</reference>
<dbReference type="GO" id="GO:0015087">
    <property type="term" value="F:cobalt ion transmembrane transporter activity"/>
    <property type="evidence" value="ECO:0007669"/>
    <property type="project" value="TreeGrafter"/>
</dbReference>
<evidence type="ECO:0000256" key="12">
    <source>
        <dbReference type="SAM" id="Phobius"/>
    </source>
</evidence>
<keyword evidence="3" id="KW-0813">Transport</keyword>
<dbReference type="SUPFAM" id="SSF144083">
    <property type="entry name" value="Magnesium transport protein CorA, transmembrane region"/>
    <property type="match status" value="1"/>
</dbReference>
<evidence type="ECO:0000256" key="1">
    <source>
        <dbReference type="ARBA" id="ARBA00004651"/>
    </source>
</evidence>
<sequence>MIEKVIGKHMHDGFIYSLVLSGAQAGSSLSPEQLDAWDPKDGLLWLHLRYRHKKARHWVINSGLNKVETDALLAQDTRPRAVLAGEGVLLALRGVNLNPNSAPEDMVAIRIYADKQRIISTCDRELQSVKDVAELIKEGVGPTTTGDFIVAICERLTNRKVEFIDKLEEQLSELEEQVVSGNVKDLRTDIAELRRQTVAIRRYLAPQREAFTKMLSDQFTLLNDPERLKLREINDKLIRTIEDLDALRDRANVTQEELLSQQSEQLNKRLYFLSLVSAIFLPLGFLTGLLGVNIGGIPGAEDTWAFATFCGILVSLVALQMALFYRFKWL</sequence>
<comment type="subcellular location">
    <subcellularLocation>
        <location evidence="1">Cell membrane</location>
        <topology evidence="1">Multi-pass membrane protein</topology>
    </subcellularLocation>
</comment>
<dbReference type="STRING" id="319224.Sputcn32_0681"/>
<dbReference type="CDD" id="cd12833">
    <property type="entry name" value="ZntB-like_1"/>
    <property type="match status" value="1"/>
</dbReference>
<dbReference type="InterPro" id="IPR045863">
    <property type="entry name" value="CorA_TM1_TM2"/>
</dbReference>
<dbReference type="Gene3D" id="1.20.58.340">
    <property type="entry name" value="Magnesium transport protein CorA, transmembrane region"/>
    <property type="match status" value="2"/>
</dbReference>
<keyword evidence="5" id="KW-0997">Cell inner membrane</keyword>
<dbReference type="eggNOG" id="COG0598">
    <property type="taxonomic scope" value="Bacteria"/>
</dbReference>
<evidence type="ECO:0000256" key="4">
    <source>
        <dbReference type="ARBA" id="ARBA00022475"/>
    </source>
</evidence>
<feature type="transmembrane region" description="Helical" evidence="12">
    <location>
        <begin position="270"/>
        <end position="292"/>
    </location>
</feature>
<evidence type="ECO:0000256" key="6">
    <source>
        <dbReference type="ARBA" id="ARBA00022692"/>
    </source>
</evidence>
<dbReference type="InterPro" id="IPR002523">
    <property type="entry name" value="MgTranspt_CorA/ZnTranspt_ZntB"/>
</dbReference>